<reference evidence="3 4" key="1">
    <citation type="submission" date="2023-08" db="EMBL/GenBank/DDBJ databases">
        <title>Arthrobacter horti sp. nov., isolated from forest soil.</title>
        <authorList>
            <person name="Park M."/>
        </authorList>
    </citation>
    <scope>NUCLEOTIDE SEQUENCE [LARGE SCALE GENOMIC DNA]</scope>
    <source>
        <strain evidence="3 4">YJM1</strain>
    </source>
</reference>
<protein>
    <submittedName>
        <fullName evidence="3">Uncharacterized protein</fullName>
    </submittedName>
</protein>
<feature type="region of interest" description="Disordered" evidence="1">
    <location>
        <begin position="1"/>
        <end position="86"/>
    </location>
</feature>
<feature type="compositionally biased region" description="Pro residues" evidence="1">
    <location>
        <begin position="24"/>
        <end position="66"/>
    </location>
</feature>
<keyword evidence="2" id="KW-0812">Transmembrane</keyword>
<name>A0ABT9IMK2_9MICC</name>
<evidence type="ECO:0000313" key="4">
    <source>
        <dbReference type="Proteomes" id="UP001232725"/>
    </source>
</evidence>
<dbReference type="EMBL" id="JAVALS010000002">
    <property type="protein sequence ID" value="MDP5226384.1"/>
    <property type="molecule type" value="Genomic_DNA"/>
</dbReference>
<keyword evidence="4" id="KW-1185">Reference proteome</keyword>
<feature type="compositionally biased region" description="Pro residues" evidence="1">
    <location>
        <begin position="72"/>
        <end position="86"/>
    </location>
</feature>
<evidence type="ECO:0000256" key="2">
    <source>
        <dbReference type="SAM" id="Phobius"/>
    </source>
</evidence>
<comment type="caution">
    <text evidence="3">The sequence shown here is derived from an EMBL/GenBank/DDBJ whole genome shotgun (WGS) entry which is preliminary data.</text>
</comment>
<organism evidence="3 4">
    <name type="scientific">Arthrobacter horti</name>
    <dbReference type="NCBI Taxonomy" id="3068273"/>
    <lineage>
        <taxon>Bacteria</taxon>
        <taxon>Bacillati</taxon>
        <taxon>Actinomycetota</taxon>
        <taxon>Actinomycetes</taxon>
        <taxon>Micrococcales</taxon>
        <taxon>Micrococcaceae</taxon>
        <taxon>Arthrobacter</taxon>
    </lineage>
</organism>
<feature type="transmembrane region" description="Helical" evidence="2">
    <location>
        <begin position="92"/>
        <end position="113"/>
    </location>
</feature>
<feature type="transmembrane region" description="Helical" evidence="2">
    <location>
        <begin position="146"/>
        <end position="169"/>
    </location>
</feature>
<gene>
    <name evidence="3" type="ORF">Q9R02_04350</name>
</gene>
<proteinExistence type="predicted"/>
<keyword evidence="2" id="KW-0472">Membrane</keyword>
<keyword evidence="2" id="KW-1133">Transmembrane helix</keyword>
<dbReference type="RefSeq" id="WP_305995438.1">
    <property type="nucleotide sequence ID" value="NZ_JAVALS010000002.1"/>
</dbReference>
<evidence type="ECO:0000256" key="1">
    <source>
        <dbReference type="SAM" id="MobiDB-lite"/>
    </source>
</evidence>
<accession>A0ABT9IMK2</accession>
<sequence>MSQYPEQPEEQGERPEQPGVPQQPQVPPPPQYPPQYAPPQYTPPQYPPAQYPPQYPGPSQNYPPGPYKQGPPMHPPTPLYPQPGPKPMGGGIPGGLGVGCGLIFLAFLAALYLNGVSHSLLVTNLPSIVAFLIGGALMLTPRWRRFGAGILIMVCICWIVIVGPCTSLIHGSGTF</sequence>
<feature type="transmembrane region" description="Helical" evidence="2">
    <location>
        <begin position="119"/>
        <end position="139"/>
    </location>
</feature>
<dbReference type="Proteomes" id="UP001232725">
    <property type="component" value="Unassembled WGS sequence"/>
</dbReference>
<evidence type="ECO:0000313" key="3">
    <source>
        <dbReference type="EMBL" id="MDP5226384.1"/>
    </source>
</evidence>